<dbReference type="InterPro" id="IPR005000">
    <property type="entry name" value="Aldolase/citrate-lyase_domain"/>
</dbReference>
<evidence type="ECO:0000313" key="10">
    <source>
        <dbReference type="Proteomes" id="UP000244817"/>
    </source>
</evidence>
<dbReference type="GO" id="GO:0016832">
    <property type="term" value="F:aldehyde-lyase activity"/>
    <property type="evidence" value="ECO:0007669"/>
    <property type="project" value="UniProtKB-ARBA"/>
</dbReference>
<evidence type="ECO:0000256" key="5">
    <source>
        <dbReference type="ARBA" id="ARBA00023317"/>
    </source>
</evidence>
<evidence type="ECO:0000256" key="7">
    <source>
        <dbReference type="ARBA" id="ARBA00068169"/>
    </source>
</evidence>
<dbReference type="Gene3D" id="3.20.20.60">
    <property type="entry name" value="Phosphoenolpyruvate-binding domains"/>
    <property type="match status" value="1"/>
</dbReference>
<keyword evidence="10" id="KW-1185">Reference proteome</keyword>
<dbReference type="OrthoDB" id="9802624at2"/>
<dbReference type="Pfam" id="PF03328">
    <property type="entry name" value="HpcH_HpaI"/>
    <property type="match status" value="1"/>
</dbReference>
<evidence type="ECO:0000259" key="8">
    <source>
        <dbReference type="Pfam" id="PF03328"/>
    </source>
</evidence>
<proteinExistence type="inferred from homology"/>
<evidence type="ECO:0000256" key="1">
    <source>
        <dbReference type="ARBA" id="ARBA00001968"/>
    </source>
</evidence>
<keyword evidence="3" id="KW-0479">Metal-binding</keyword>
<dbReference type="PANTHER" id="PTHR30502:SF0">
    <property type="entry name" value="PHOSPHOENOLPYRUVATE CARBOXYLASE FAMILY PROTEIN"/>
    <property type="match status" value="1"/>
</dbReference>
<comment type="catalytic activity">
    <reaction evidence="6">
        <text>D-glyceraldehyde + pyruvate = 2-dehydro-3-deoxy-L-galactonate</text>
        <dbReference type="Rhea" id="RHEA:80055"/>
        <dbReference type="ChEBI" id="CHEBI:15361"/>
        <dbReference type="ChEBI" id="CHEBI:17378"/>
        <dbReference type="ChEBI" id="CHEBI:75545"/>
    </reaction>
</comment>
<comment type="cofactor">
    <cofactor evidence="1">
        <name>a divalent metal cation</name>
        <dbReference type="ChEBI" id="CHEBI:60240"/>
    </cofactor>
</comment>
<dbReference type="RefSeq" id="WP_108641433.1">
    <property type="nucleotide sequence ID" value="NZ_QCYG01000007.1"/>
</dbReference>
<keyword evidence="4" id="KW-0456">Lyase</keyword>
<dbReference type="SUPFAM" id="SSF51621">
    <property type="entry name" value="Phosphoenolpyruvate/pyruvate domain"/>
    <property type="match status" value="1"/>
</dbReference>
<dbReference type="AlphaFoldDB" id="A0A2T7FV84"/>
<dbReference type="GO" id="GO:0005737">
    <property type="term" value="C:cytoplasm"/>
    <property type="evidence" value="ECO:0007669"/>
    <property type="project" value="TreeGrafter"/>
</dbReference>
<comment type="caution">
    <text evidence="9">The sequence shown here is derived from an EMBL/GenBank/DDBJ whole genome shotgun (WGS) entry which is preliminary data.</text>
</comment>
<accession>A0A2T7FV84</accession>
<evidence type="ECO:0000313" key="9">
    <source>
        <dbReference type="EMBL" id="PVA06065.1"/>
    </source>
</evidence>
<feature type="domain" description="HpcH/HpaI aldolase/citrate lyase" evidence="8">
    <location>
        <begin position="18"/>
        <end position="243"/>
    </location>
</feature>
<dbReference type="PANTHER" id="PTHR30502">
    <property type="entry name" value="2-KETO-3-DEOXY-L-RHAMNONATE ALDOLASE"/>
    <property type="match status" value="1"/>
</dbReference>
<evidence type="ECO:0000256" key="4">
    <source>
        <dbReference type="ARBA" id="ARBA00023239"/>
    </source>
</evidence>
<dbReference type="GO" id="GO:0046872">
    <property type="term" value="F:metal ion binding"/>
    <property type="evidence" value="ECO:0007669"/>
    <property type="project" value="UniProtKB-KW"/>
</dbReference>
<name>A0A2T7FV84_9RHOB</name>
<comment type="similarity">
    <text evidence="2">Belongs to the HpcH/HpaI aldolase family.</text>
</comment>
<reference evidence="9 10" key="1">
    <citation type="submission" date="2018-04" db="EMBL/GenBank/DDBJ databases">
        <title>Pelagivirga bohaiensis gen. nov., sp. nov., a bacterium isolated from the Bohai Sea.</title>
        <authorList>
            <person name="Ji X."/>
        </authorList>
    </citation>
    <scope>NUCLEOTIDE SEQUENCE [LARGE SCALE GENOMIC DNA]</scope>
    <source>
        <strain evidence="9 10">BH-SD16</strain>
    </source>
</reference>
<evidence type="ECO:0000256" key="2">
    <source>
        <dbReference type="ARBA" id="ARBA00005568"/>
    </source>
</evidence>
<dbReference type="FunFam" id="3.20.20.60:FF:000004">
    <property type="entry name" value="5-keto-4-deoxy-D-glucarate aldolase"/>
    <property type="match status" value="1"/>
</dbReference>
<dbReference type="EMBL" id="QCYG01000007">
    <property type="protein sequence ID" value="PVA06065.1"/>
    <property type="molecule type" value="Genomic_DNA"/>
</dbReference>
<organism evidence="9 10">
    <name type="scientific">Thalassorhabdomicrobium marinisediminis</name>
    <dbReference type="NCBI Taxonomy" id="2170577"/>
    <lineage>
        <taxon>Bacteria</taxon>
        <taxon>Pseudomonadati</taxon>
        <taxon>Pseudomonadota</taxon>
        <taxon>Alphaproteobacteria</taxon>
        <taxon>Rhodobacterales</taxon>
        <taxon>Paracoccaceae</taxon>
        <taxon>Thalassorhabdomicrobium</taxon>
    </lineage>
</organism>
<keyword evidence="5" id="KW-0670">Pyruvate</keyword>
<dbReference type="Proteomes" id="UP000244817">
    <property type="component" value="Unassembled WGS sequence"/>
</dbReference>
<protein>
    <recommendedName>
        <fullName evidence="7">Hydroxypyruvate/pyruvate aldolase</fullName>
    </recommendedName>
</protein>
<evidence type="ECO:0000256" key="6">
    <source>
        <dbReference type="ARBA" id="ARBA00045074"/>
    </source>
</evidence>
<sequence length="259" mass="26756">MPAPTNQLKAALLRGEVQSGLWLAQASATVAEIAGQSGFDWCLIDAEHGPNTLTTIRAQLQALAGTPAQPVVRVPVGEDWVLKQVLDLGVQTVVVPMVNTAEQAAQVAAAVRYPGQGVRGMGAVLSRATRYGEIVDYVSSANDEICLFVQVESAEAVRQIDAIAATPGVDGIFVGPADLSADMGFVGAPDAAPVQEAIAHVYARTKAAGKIIGTIMFDEAAFAPQVAQGVTFLGLGGDSILIARAFRALAAQAPKNDAP</sequence>
<dbReference type="InterPro" id="IPR015813">
    <property type="entry name" value="Pyrv/PenolPyrv_kinase-like_dom"/>
</dbReference>
<dbReference type="InterPro" id="IPR050251">
    <property type="entry name" value="HpcH-HpaI_aldolase"/>
</dbReference>
<dbReference type="InterPro" id="IPR040442">
    <property type="entry name" value="Pyrv_kinase-like_dom_sf"/>
</dbReference>
<gene>
    <name evidence="9" type="ORF">DC363_12165</name>
</gene>
<evidence type="ECO:0000256" key="3">
    <source>
        <dbReference type="ARBA" id="ARBA00022723"/>
    </source>
</evidence>